<dbReference type="InterPro" id="IPR037608">
    <property type="entry name" value="STIM1/2"/>
</dbReference>
<dbReference type="GO" id="GO:0006874">
    <property type="term" value="P:intracellular calcium ion homeostasis"/>
    <property type="evidence" value="ECO:0007669"/>
    <property type="project" value="TreeGrafter"/>
</dbReference>
<comment type="caution">
    <text evidence="2">The sequence shown here is derived from an EMBL/GenBank/DDBJ whole genome shotgun (WGS) entry which is preliminary data.</text>
</comment>
<gene>
    <name evidence="2" type="ORF">J437_LFUL015721</name>
</gene>
<dbReference type="Gene3D" id="1.10.287.3550">
    <property type="match status" value="1"/>
</dbReference>
<sequence>MERARHEQECVATEKLNLERRLQEQAGDPSELRMSCSDLEVSQLKAEIEMLRGELQRAEGELEDRCWSPPVGLQHWLQLTHEIENKAYIKKKGAAEKQLLQAREASYN</sequence>
<dbReference type="GO" id="GO:0005509">
    <property type="term" value="F:calcium ion binding"/>
    <property type="evidence" value="ECO:0007669"/>
    <property type="project" value="TreeGrafter"/>
</dbReference>
<protein>
    <recommendedName>
        <fullName evidence="1">STIM1/2 Orai1-activating region domain-containing protein</fullName>
    </recommendedName>
</protein>
<dbReference type="OrthoDB" id="9986177at2759"/>
<accession>A0A8K0KHT6</accession>
<evidence type="ECO:0000313" key="3">
    <source>
        <dbReference type="Proteomes" id="UP000792457"/>
    </source>
</evidence>
<proteinExistence type="predicted"/>
<dbReference type="Pfam" id="PF16533">
    <property type="entry name" value="SOAR"/>
    <property type="match status" value="1"/>
</dbReference>
<dbReference type="GO" id="GO:0002115">
    <property type="term" value="P:store-operated calcium entry"/>
    <property type="evidence" value="ECO:0007669"/>
    <property type="project" value="TreeGrafter"/>
</dbReference>
<organism evidence="2 3">
    <name type="scientific">Ladona fulva</name>
    <name type="common">Scarce chaser dragonfly</name>
    <name type="synonym">Libellula fulva</name>
    <dbReference type="NCBI Taxonomy" id="123851"/>
    <lineage>
        <taxon>Eukaryota</taxon>
        <taxon>Metazoa</taxon>
        <taxon>Ecdysozoa</taxon>
        <taxon>Arthropoda</taxon>
        <taxon>Hexapoda</taxon>
        <taxon>Insecta</taxon>
        <taxon>Pterygota</taxon>
        <taxon>Palaeoptera</taxon>
        <taxon>Odonata</taxon>
        <taxon>Epiprocta</taxon>
        <taxon>Anisoptera</taxon>
        <taxon>Libelluloidea</taxon>
        <taxon>Libellulidae</taxon>
        <taxon>Ladona</taxon>
    </lineage>
</organism>
<evidence type="ECO:0000259" key="1">
    <source>
        <dbReference type="Pfam" id="PF16533"/>
    </source>
</evidence>
<feature type="domain" description="STIM1/2 Orai1-activating region" evidence="1">
    <location>
        <begin position="67"/>
        <end position="105"/>
    </location>
</feature>
<dbReference type="GO" id="GO:0005783">
    <property type="term" value="C:endoplasmic reticulum"/>
    <property type="evidence" value="ECO:0007669"/>
    <property type="project" value="TreeGrafter"/>
</dbReference>
<keyword evidence="3" id="KW-1185">Reference proteome</keyword>
<dbReference type="GO" id="GO:0005886">
    <property type="term" value="C:plasma membrane"/>
    <property type="evidence" value="ECO:0007669"/>
    <property type="project" value="TreeGrafter"/>
</dbReference>
<evidence type="ECO:0000313" key="2">
    <source>
        <dbReference type="EMBL" id="KAG8235494.1"/>
    </source>
</evidence>
<dbReference type="AlphaFoldDB" id="A0A8K0KHT6"/>
<name>A0A8K0KHT6_LADFU</name>
<dbReference type="Proteomes" id="UP000792457">
    <property type="component" value="Unassembled WGS sequence"/>
</dbReference>
<dbReference type="PANTHER" id="PTHR15136:SF5">
    <property type="entry name" value="STROMAL INTERACTION MOLECULE HOMOLOG"/>
    <property type="match status" value="1"/>
</dbReference>
<dbReference type="GO" id="GO:0005246">
    <property type="term" value="F:calcium channel regulator activity"/>
    <property type="evidence" value="ECO:0007669"/>
    <property type="project" value="InterPro"/>
</dbReference>
<reference evidence="2" key="2">
    <citation type="submission" date="2017-10" db="EMBL/GenBank/DDBJ databases">
        <title>Ladona fulva Genome sequencing and assembly.</title>
        <authorList>
            <person name="Murali S."/>
            <person name="Richards S."/>
            <person name="Bandaranaike D."/>
            <person name="Bellair M."/>
            <person name="Blankenburg K."/>
            <person name="Chao H."/>
            <person name="Dinh H."/>
            <person name="Doddapaneni H."/>
            <person name="Dugan-Rocha S."/>
            <person name="Elkadiri S."/>
            <person name="Gnanaolivu R."/>
            <person name="Hernandez B."/>
            <person name="Skinner E."/>
            <person name="Javaid M."/>
            <person name="Lee S."/>
            <person name="Li M."/>
            <person name="Ming W."/>
            <person name="Munidasa M."/>
            <person name="Muniz J."/>
            <person name="Nguyen L."/>
            <person name="Hughes D."/>
            <person name="Osuji N."/>
            <person name="Pu L.-L."/>
            <person name="Puazo M."/>
            <person name="Qu C."/>
            <person name="Quiroz J."/>
            <person name="Raj R."/>
            <person name="Weissenberger G."/>
            <person name="Xin Y."/>
            <person name="Zou X."/>
            <person name="Han Y."/>
            <person name="Worley K."/>
            <person name="Muzny D."/>
            <person name="Gibbs R."/>
        </authorList>
    </citation>
    <scope>NUCLEOTIDE SEQUENCE</scope>
    <source>
        <strain evidence="2">Sampled in the wild</strain>
    </source>
</reference>
<dbReference type="PANTHER" id="PTHR15136">
    <property type="entry name" value="STROMAL INTERACTION MOLECULE HOMOLOG"/>
    <property type="match status" value="1"/>
</dbReference>
<dbReference type="EMBL" id="KZ308916">
    <property type="protein sequence ID" value="KAG8235494.1"/>
    <property type="molecule type" value="Genomic_DNA"/>
</dbReference>
<dbReference type="InterPro" id="IPR032393">
    <property type="entry name" value="SOAR_STIM1/2"/>
</dbReference>
<reference evidence="2" key="1">
    <citation type="submission" date="2013-04" db="EMBL/GenBank/DDBJ databases">
        <authorList>
            <person name="Qu J."/>
            <person name="Murali S.C."/>
            <person name="Bandaranaike D."/>
            <person name="Bellair M."/>
            <person name="Blankenburg K."/>
            <person name="Chao H."/>
            <person name="Dinh H."/>
            <person name="Doddapaneni H."/>
            <person name="Downs B."/>
            <person name="Dugan-Rocha S."/>
            <person name="Elkadiri S."/>
            <person name="Gnanaolivu R.D."/>
            <person name="Hernandez B."/>
            <person name="Javaid M."/>
            <person name="Jayaseelan J.C."/>
            <person name="Lee S."/>
            <person name="Li M."/>
            <person name="Ming W."/>
            <person name="Munidasa M."/>
            <person name="Muniz J."/>
            <person name="Nguyen L."/>
            <person name="Ongeri F."/>
            <person name="Osuji N."/>
            <person name="Pu L.-L."/>
            <person name="Puazo M."/>
            <person name="Qu C."/>
            <person name="Quiroz J."/>
            <person name="Raj R."/>
            <person name="Weissenberger G."/>
            <person name="Xin Y."/>
            <person name="Zou X."/>
            <person name="Han Y."/>
            <person name="Richards S."/>
            <person name="Worley K."/>
            <person name="Muzny D."/>
            <person name="Gibbs R."/>
        </authorList>
    </citation>
    <scope>NUCLEOTIDE SEQUENCE</scope>
    <source>
        <strain evidence="2">Sampled in the wild</strain>
    </source>
</reference>